<dbReference type="Proteomes" id="UP000284514">
    <property type="component" value="Unassembled WGS sequence"/>
</dbReference>
<gene>
    <name evidence="1" type="ORF">DW831_08440</name>
</gene>
<evidence type="ECO:0000313" key="1">
    <source>
        <dbReference type="EMBL" id="RHC74283.1"/>
    </source>
</evidence>
<proteinExistence type="predicted"/>
<dbReference type="EMBL" id="QSIF01000010">
    <property type="protein sequence ID" value="RHC74283.1"/>
    <property type="molecule type" value="Genomic_DNA"/>
</dbReference>
<accession>A0A414BHW2</accession>
<comment type="caution">
    <text evidence="1">The sequence shown here is derived from an EMBL/GenBank/DDBJ whole genome shotgun (WGS) entry which is preliminary data.</text>
</comment>
<reference evidence="1 2" key="1">
    <citation type="submission" date="2018-08" db="EMBL/GenBank/DDBJ databases">
        <title>A genome reference for cultivated species of the human gut microbiota.</title>
        <authorList>
            <person name="Zou Y."/>
            <person name="Xue W."/>
            <person name="Luo G."/>
        </authorList>
    </citation>
    <scope>NUCLEOTIDE SEQUENCE [LARGE SCALE GENOMIC DNA]</scope>
    <source>
        <strain evidence="1 2">AM34-25</strain>
    </source>
</reference>
<organism evidence="1 2">
    <name type="scientific">Bacteroides uniformis</name>
    <dbReference type="NCBI Taxonomy" id="820"/>
    <lineage>
        <taxon>Bacteria</taxon>
        <taxon>Pseudomonadati</taxon>
        <taxon>Bacteroidota</taxon>
        <taxon>Bacteroidia</taxon>
        <taxon>Bacteroidales</taxon>
        <taxon>Bacteroidaceae</taxon>
        <taxon>Bacteroides</taxon>
    </lineage>
</organism>
<protein>
    <submittedName>
        <fullName evidence="1">Uncharacterized protein</fullName>
    </submittedName>
</protein>
<evidence type="ECO:0000313" key="2">
    <source>
        <dbReference type="Proteomes" id="UP000284514"/>
    </source>
</evidence>
<sequence length="89" mass="10786">MKKSRSKSEDRVQRLVDRNKLIVGRFYYHNEIKRLRFDDTIRVLCEKEFFIGERTVSNALQDTSFFNLLKADKKAYQKLTKTYPGFCWR</sequence>
<dbReference type="AlphaFoldDB" id="A0A414BHW2"/>
<name>A0A414BHW2_BACUN</name>
<dbReference type="RefSeq" id="WP_117990980.1">
    <property type="nucleotide sequence ID" value="NZ_JBCHES010000015.1"/>
</dbReference>